<keyword evidence="2" id="KW-1185">Reference proteome</keyword>
<dbReference type="RefSeq" id="WP_034413536.1">
    <property type="nucleotide sequence ID" value="NZ_JGVK01000009.1"/>
</dbReference>
<organism evidence="1 2">
    <name type="scientific">Candidatus Photodesmus blepharonis</name>
    <dbReference type="NCBI Taxonomy" id="1179155"/>
    <lineage>
        <taxon>Bacteria</taxon>
        <taxon>Pseudomonadati</taxon>
        <taxon>Pseudomonadota</taxon>
        <taxon>Gammaproteobacteria</taxon>
        <taxon>Vibrionales</taxon>
        <taxon>Vibrionaceae</taxon>
        <taxon>Candidatus Photodesmus</taxon>
    </lineage>
</organism>
<evidence type="ECO:0000313" key="2">
    <source>
        <dbReference type="Proteomes" id="UP000053784"/>
    </source>
</evidence>
<dbReference type="PANTHER" id="PTHR43179:SF7">
    <property type="entry name" value="RHAMNOSYLTRANSFERASE WBBL"/>
    <property type="match status" value="1"/>
</dbReference>
<gene>
    <name evidence="1" type="primary">wbbL</name>
    <name evidence="1" type="ORF">CF67_17005</name>
</gene>
<dbReference type="STRING" id="1179155.CF67_17005"/>
<protein>
    <submittedName>
        <fullName evidence="1">Glycosyl transferase</fullName>
    </submittedName>
</protein>
<keyword evidence="1" id="KW-0808">Transferase</keyword>
<dbReference type="GO" id="GO:0016740">
    <property type="term" value="F:transferase activity"/>
    <property type="evidence" value="ECO:0007669"/>
    <property type="project" value="UniProtKB-KW"/>
</dbReference>
<proteinExistence type="predicted"/>
<dbReference type="EMBL" id="JGVK01000009">
    <property type="protein sequence ID" value="KEY91467.1"/>
    <property type="molecule type" value="Genomic_DNA"/>
</dbReference>
<accession>A0A084CNT8</accession>
<dbReference type="eggNOG" id="COG1216">
    <property type="taxonomic scope" value="Bacteria"/>
</dbReference>
<dbReference type="OrthoDB" id="5291101at2"/>
<dbReference type="InterPro" id="IPR029044">
    <property type="entry name" value="Nucleotide-diphossugar_trans"/>
</dbReference>
<dbReference type="Gene3D" id="3.90.550.10">
    <property type="entry name" value="Spore Coat Polysaccharide Biosynthesis Protein SpsA, Chain A"/>
    <property type="match status" value="1"/>
</dbReference>
<sequence>MALFICVVNHNHDKIIYSNETLKNLASIHTVFIKSNTVATSELINYCEDSGIHLLQGKKRQGFGTNNNEVFTHINSKFKIKKSDYFLVLNPDIQIQLNEINKLLDVTIKMKNNVSTINLFKDPTFTTHENSIRRYPKPLTPIKSIFGLKRNDFYNKSKITTPKIVDWASGSFLLFNISCYQKLGGFDENYFMYFEDVDICTRANRIGIDIVYYPHIKGIHYASHQNRKIFSIHFIWYCKSAIRYHSKYNLTFLKQLKLIK</sequence>
<dbReference type="Proteomes" id="UP000053784">
    <property type="component" value="Unassembled WGS sequence"/>
</dbReference>
<evidence type="ECO:0000313" key="1">
    <source>
        <dbReference type="EMBL" id="KEY91467.1"/>
    </source>
</evidence>
<comment type="caution">
    <text evidence="1">The sequence shown here is derived from an EMBL/GenBank/DDBJ whole genome shotgun (WGS) entry which is preliminary data.</text>
</comment>
<reference evidence="1 2" key="1">
    <citation type="submission" date="2014-03" db="EMBL/GenBank/DDBJ databases">
        <title>Selection and divergence in the genomes of co-occurring obligate luminous symbionts with specific hosts.</title>
        <authorList>
            <person name="Hendry T.A."/>
            <person name="de Wet J.R."/>
            <person name="Dunlap P.V."/>
        </authorList>
    </citation>
    <scope>NUCLEOTIDE SEQUENCE [LARGE SCALE GENOMIC DNA]</scope>
    <source>
        <strain evidence="1 2">Ppalp.1</strain>
    </source>
</reference>
<dbReference type="PANTHER" id="PTHR43179">
    <property type="entry name" value="RHAMNOSYLTRANSFERASE WBBL"/>
    <property type="match status" value="1"/>
</dbReference>
<dbReference type="AlphaFoldDB" id="A0A084CNT8"/>
<dbReference type="SUPFAM" id="SSF53448">
    <property type="entry name" value="Nucleotide-diphospho-sugar transferases"/>
    <property type="match status" value="1"/>
</dbReference>
<name>A0A084CNT8_9GAMM</name>